<organism evidence="7 8">
    <name type="scientific">Caldibacillus debilis</name>
    <dbReference type="NCBI Taxonomy" id="301148"/>
    <lineage>
        <taxon>Bacteria</taxon>
        <taxon>Bacillati</taxon>
        <taxon>Bacillota</taxon>
        <taxon>Bacilli</taxon>
        <taxon>Bacillales</taxon>
        <taxon>Bacillaceae</taxon>
        <taxon>Caldibacillus</taxon>
    </lineage>
</organism>
<keyword evidence="3 6" id="KW-0812">Transmembrane</keyword>
<feature type="transmembrane region" description="Helical" evidence="6">
    <location>
        <begin position="272"/>
        <end position="293"/>
    </location>
</feature>
<dbReference type="PATRIC" id="fig|301148.3.peg.1295"/>
<keyword evidence="5 6" id="KW-0472">Membrane</keyword>
<comment type="caution">
    <text evidence="7">The sequence shown here is derived from an EMBL/GenBank/DDBJ whole genome shotgun (WGS) entry which is preliminary data.</text>
</comment>
<dbReference type="InterPro" id="IPR024923">
    <property type="entry name" value="PG_synth_SpoVB"/>
</dbReference>
<feature type="transmembrane region" description="Helical" evidence="6">
    <location>
        <begin position="370"/>
        <end position="390"/>
    </location>
</feature>
<proteinExistence type="predicted"/>
<feature type="transmembrane region" description="Helical" evidence="6">
    <location>
        <begin position="149"/>
        <end position="168"/>
    </location>
</feature>
<feature type="transmembrane region" description="Helical" evidence="6">
    <location>
        <begin position="299"/>
        <end position="324"/>
    </location>
</feature>
<dbReference type="CDD" id="cd13124">
    <property type="entry name" value="MATE_SpoVB_like"/>
    <property type="match status" value="1"/>
</dbReference>
<name>A0A150LG19_9BACI</name>
<feature type="transmembrane region" description="Helical" evidence="6">
    <location>
        <begin position="410"/>
        <end position="429"/>
    </location>
</feature>
<dbReference type="InterPro" id="IPR002797">
    <property type="entry name" value="Polysacc_synth"/>
</dbReference>
<keyword evidence="4 6" id="KW-1133">Transmembrane helix</keyword>
<dbReference type="EMBL" id="LQYT01000113">
    <property type="protein sequence ID" value="KYD11214.1"/>
    <property type="molecule type" value="Genomic_DNA"/>
</dbReference>
<feature type="transmembrane region" description="Helical" evidence="6">
    <location>
        <begin position="441"/>
        <end position="462"/>
    </location>
</feature>
<dbReference type="AlphaFoldDB" id="A0A150LG19"/>
<gene>
    <name evidence="7" type="ORF">B4135_3329</name>
</gene>
<evidence type="ECO:0000256" key="2">
    <source>
        <dbReference type="ARBA" id="ARBA00022475"/>
    </source>
</evidence>
<feature type="transmembrane region" description="Helical" evidence="6">
    <location>
        <begin position="180"/>
        <end position="198"/>
    </location>
</feature>
<feature type="transmembrane region" description="Helical" evidence="6">
    <location>
        <begin position="499"/>
        <end position="519"/>
    </location>
</feature>
<feature type="transmembrane region" description="Helical" evidence="6">
    <location>
        <begin position="28"/>
        <end position="48"/>
    </location>
</feature>
<keyword evidence="2" id="KW-1003">Cell membrane</keyword>
<dbReference type="PIRSF" id="PIRSF038958">
    <property type="entry name" value="PG_synth_SpoVB"/>
    <property type="match status" value="1"/>
</dbReference>
<dbReference type="PANTHER" id="PTHR30250:SF24">
    <property type="entry name" value="STAGE V SPORULATION PROTEIN B"/>
    <property type="match status" value="1"/>
</dbReference>
<dbReference type="NCBIfam" id="TIGR02900">
    <property type="entry name" value="spore_V_B"/>
    <property type="match status" value="1"/>
</dbReference>
<reference evidence="7 8" key="1">
    <citation type="submission" date="2016-01" db="EMBL/GenBank/DDBJ databases">
        <title>Draft Genome Sequences of Seven Thermophilic Sporeformers Isolated from Foods.</title>
        <authorList>
            <person name="Berendsen E.M."/>
            <person name="Wells-Bennik M.H."/>
            <person name="Krawcyk A.O."/>
            <person name="De Jong A."/>
            <person name="Holsappel S."/>
            <person name="Eijlander R.T."/>
            <person name="Kuipers O.P."/>
        </authorList>
    </citation>
    <scope>NUCLEOTIDE SEQUENCE [LARGE SCALE GENOMIC DNA]</scope>
    <source>
        <strain evidence="7 8">B4135</strain>
    </source>
</reference>
<evidence type="ECO:0000313" key="7">
    <source>
        <dbReference type="EMBL" id="KYD11214.1"/>
    </source>
</evidence>
<evidence type="ECO:0000256" key="4">
    <source>
        <dbReference type="ARBA" id="ARBA00022989"/>
    </source>
</evidence>
<protein>
    <submittedName>
        <fullName evidence="7">Uncharacterized protein</fullName>
    </submittedName>
</protein>
<dbReference type="Pfam" id="PF01943">
    <property type="entry name" value="Polysacc_synt"/>
    <property type="match status" value="1"/>
</dbReference>
<evidence type="ECO:0000313" key="8">
    <source>
        <dbReference type="Proteomes" id="UP000075683"/>
    </source>
</evidence>
<dbReference type="InterPro" id="IPR050833">
    <property type="entry name" value="Poly_Biosynth_Transport"/>
</dbReference>
<feature type="transmembrane region" description="Helical" evidence="6">
    <location>
        <begin position="68"/>
        <end position="87"/>
    </location>
</feature>
<accession>A0A150LG19</accession>
<dbReference type="Proteomes" id="UP000075683">
    <property type="component" value="Unassembled WGS sequence"/>
</dbReference>
<dbReference type="PANTHER" id="PTHR30250">
    <property type="entry name" value="PST FAMILY PREDICTED COLANIC ACID TRANSPORTER"/>
    <property type="match status" value="1"/>
</dbReference>
<evidence type="ECO:0000256" key="3">
    <source>
        <dbReference type="ARBA" id="ARBA00022692"/>
    </source>
</evidence>
<dbReference type="STRING" id="301148.B4135_3329"/>
<dbReference type="InterPro" id="IPR014249">
    <property type="entry name" value="Spore_V_B"/>
</dbReference>
<feature type="transmembrane region" description="Helical" evidence="6">
    <location>
        <begin position="107"/>
        <end position="129"/>
    </location>
</feature>
<dbReference type="GO" id="GO:0005886">
    <property type="term" value="C:plasma membrane"/>
    <property type="evidence" value="ECO:0007669"/>
    <property type="project" value="UniProtKB-SubCell"/>
</dbReference>
<feature type="transmembrane region" description="Helical" evidence="6">
    <location>
        <begin position="345"/>
        <end position="364"/>
    </location>
</feature>
<feature type="transmembrane region" description="Helical" evidence="6">
    <location>
        <begin position="474"/>
        <end position="493"/>
    </location>
</feature>
<evidence type="ECO:0000256" key="5">
    <source>
        <dbReference type="ARBA" id="ARBA00023136"/>
    </source>
</evidence>
<feature type="transmembrane region" description="Helical" evidence="6">
    <location>
        <begin position="204"/>
        <end position="228"/>
    </location>
</feature>
<evidence type="ECO:0000256" key="6">
    <source>
        <dbReference type="SAM" id="Phobius"/>
    </source>
</evidence>
<evidence type="ECO:0000256" key="1">
    <source>
        <dbReference type="ARBA" id="ARBA00004651"/>
    </source>
</evidence>
<sequence length="539" mass="58813">MFVQFTAYISLYKKNEHLRRQGRKMSKFVKGTIILLAAGMMTRILGFINRVVIARSIGEEGVGLYMMTYPAFILAVTIIQLGIPVAVSKRIAEAEALGEHRKIKKIFALSLFITLALSFLVTPVLYFGAPYLTEALFTDERALYPLQTIAPVLPIVAASSVIRGYFQGKQNMLPSALSQLIEQLVRIFLLLALTRLFVPYGPEYAASAAMLAIIGGEFLSCLYLAGLFKIKKAFQLRKNFFRSLKNSRAEFRELMAIALPATGSRLIGSVSWFIEPIVVTQSLALAGVSAVAATKQYGILTGLALPLLLLPSFITAALSTSLVPAISEAASLKNYYLAEYRIQQALKFCLITGAASVVIIFTLAEPLMAILYRSTSGTIFIQIMAPLFLFQYFQGPLLATLQALDAARAAMVNSLIGAVAKTVLIFLLASRPNIGINGVALAMATGTVLVTLLHLATILKIIPLSINLRFYGKVASLAVAAGIFGHLAYPYFLGETTPLFAILLSIAAIAAAYIFLLLATKTVYLKELTGWFRNFFFRH</sequence>
<comment type="subcellular location">
    <subcellularLocation>
        <location evidence="1">Cell membrane</location>
        <topology evidence="1">Multi-pass membrane protein</topology>
    </subcellularLocation>
</comment>